<accession>A0A067P7Z9</accession>
<reference evidence="2" key="1">
    <citation type="journal article" date="2014" name="Proc. Natl. Acad. Sci. U.S.A.">
        <title>Extensive sampling of basidiomycete genomes demonstrates inadequacy of the white-rot/brown-rot paradigm for wood decay fungi.</title>
        <authorList>
            <person name="Riley R."/>
            <person name="Salamov A.A."/>
            <person name="Brown D.W."/>
            <person name="Nagy L.G."/>
            <person name="Floudas D."/>
            <person name="Held B.W."/>
            <person name="Levasseur A."/>
            <person name="Lombard V."/>
            <person name="Morin E."/>
            <person name="Otillar R."/>
            <person name="Lindquist E.A."/>
            <person name="Sun H."/>
            <person name="LaButti K.M."/>
            <person name="Schmutz J."/>
            <person name="Jabbour D."/>
            <person name="Luo H."/>
            <person name="Baker S.E."/>
            <person name="Pisabarro A.G."/>
            <person name="Walton J.D."/>
            <person name="Blanchette R.A."/>
            <person name="Henrissat B."/>
            <person name="Martin F."/>
            <person name="Cullen D."/>
            <person name="Hibbett D.S."/>
            <person name="Grigoriev I.V."/>
        </authorList>
    </citation>
    <scope>NUCLEOTIDE SEQUENCE [LARGE SCALE GENOMIC DNA]</scope>
    <source>
        <strain evidence="2">MUCL 33604</strain>
    </source>
</reference>
<dbReference type="AlphaFoldDB" id="A0A067P7Z9"/>
<organism evidence="1 2">
    <name type="scientific">Jaapia argillacea MUCL 33604</name>
    <dbReference type="NCBI Taxonomy" id="933084"/>
    <lineage>
        <taxon>Eukaryota</taxon>
        <taxon>Fungi</taxon>
        <taxon>Dikarya</taxon>
        <taxon>Basidiomycota</taxon>
        <taxon>Agaricomycotina</taxon>
        <taxon>Agaricomycetes</taxon>
        <taxon>Agaricomycetidae</taxon>
        <taxon>Jaapiales</taxon>
        <taxon>Jaapiaceae</taxon>
        <taxon>Jaapia</taxon>
    </lineage>
</organism>
<dbReference type="InParanoid" id="A0A067P7Z9"/>
<dbReference type="Proteomes" id="UP000027265">
    <property type="component" value="Unassembled WGS sequence"/>
</dbReference>
<dbReference type="HOGENOM" id="CLU_204111_0_0_1"/>
<name>A0A067P7Z9_9AGAM</name>
<proteinExistence type="predicted"/>
<gene>
    <name evidence="1" type="ORF">JAAARDRAFT_41473</name>
</gene>
<dbReference type="EMBL" id="KL197752">
    <property type="protein sequence ID" value="KDQ51013.1"/>
    <property type="molecule type" value="Genomic_DNA"/>
</dbReference>
<sequence>MVYMIGRLYSDHLLSKESLISEYPEIYDFIVQYTSNNAAPDYCRDLAIRVVNGQ</sequence>
<protein>
    <submittedName>
        <fullName evidence="1">Uncharacterized protein</fullName>
    </submittedName>
</protein>
<evidence type="ECO:0000313" key="1">
    <source>
        <dbReference type="EMBL" id="KDQ51013.1"/>
    </source>
</evidence>
<evidence type="ECO:0000313" key="2">
    <source>
        <dbReference type="Proteomes" id="UP000027265"/>
    </source>
</evidence>
<keyword evidence="2" id="KW-1185">Reference proteome</keyword>